<reference evidence="7 8" key="1">
    <citation type="submission" date="2018-03" db="EMBL/GenBank/DDBJ databases">
        <title>Genomic Encyclopedia of Archaeal and Bacterial Type Strains, Phase II (KMG-II): from individual species to whole genera.</title>
        <authorList>
            <person name="Goeker M."/>
        </authorList>
    </citation>
    <scope>NUCLEOTIDE SEQUENCE [LARGE SCALE GENOMIC DNA]</scope>
    <source>
        <strain evidence="7 8">DSM 21548</strain>
    </source>
</reference>
<dbReference type="RefSeq" id="WP_424977973.1">
    <property type="nucleotide sequence ID" value="NZ_PYAU01000001.1"/>
</dbReference>
<dbReference type="EMBL" id="PYAU01000001">
    <property type="protein sequence ID" value="PSL36465.1"/>
    <property type="molecule type" value="Genomic_DNA"/>
</dbReference>
<keyword evidence="5" id="KW-0046">Antibiotic resistance</keyword>
<evidence type="ECO:0000256" key="1">
    <source>
        <dbReference type="ARBA" id="ARBA00004202"/>
    </source>
</evidence>
<name>A0A2P8GR98_9MICO</name>
<dbReference type="PANTHER" id="PTHR42711">
    <property type="entry name" value="ABC TRANSPORTER ATP-BINDING PROTEIN"/>
    <property type="match status" value="1"/>
</dbReference>
<dbReference type="InterPro" id="IPR050763">
    <property type="entry name" value="ABC_transporter_ATP-binding"/>
</dbReference>
<dbReference type="PROSITE" id="PS00211">
    <property type="entry name" value="ABC_TRANSPORTER_1"/>
    <property type="match status" value="1"/>
</dbReference>
<keyword evidence="4 7" id="KW-0067">ATP-binding</keyword>
<feature type="domain" description="ABC transporter" evidence="6">
    <location>
        <begin position="10"/>
        <end position="233"/>
    </location>
</feature>
<comment type="subcellular location">
    <subcellularLocation>
        <location evidence="1">Cell membrane</location>
        <topology evidence="1">Peripheral membrane protein</topology>
    </subcellularLocation>
</comment>
<dbReference type="PANTHER" id="PTHR42711:SF17">
    <property type="entry name" value="ABC TRANSPORTER ATP-BINDING PROTEIN"/>
    <property type="match status" value="1"/>
</dbReference>
<dbReference type="GO" id="GO:0046677">
    <property type="term" value="P:response to antibiotic"/>
    <property type="evidence" value="ECO:0007669"/>
    <property type="project" value="UniProtKB-KW"/>
</dbReference>
<dbReference type="Proteomes" id="UP000241203">
    <property type="component" value="Unassembled WGS sequence"/>
</dbReference>
<dbReference type="CDD" id="cd03230">
    <property type="entry name" value="ABC_DR_subfamily_A"/>
    <property type="match status" value="1"/>
</dbReference>
<evidence type="ECO:0000259" key="6">
    <source>
        <dbReference type="PROSITE" id="PS50893"/>
    </source>
</evidence>
<evidence type="ECO:0000256" key="3">
    <source>
        <dbReference type="ARBA" id="ARBA00022741"/>
    </source>
</evidence>
<dbReference type="AlphaFoldDB" id="A0A2P8GR98"/>
<protein>
    <submittedName>
        <fullName evidence="7">ABC-2 type transport system ATP-binding protein</fullName>
    </submittedName>
</protein>
<organism evidence="7 8">
    <name type="scientific">Labedella gwakjiensis</name>
    <dbReference type="NCBI Taxonomy" id="390269"/>
    <lineage>
        <taxon>Bacteria</taxon>
        <taxon>Bacillati</taxon>
        <taxon>Actinomycetota</taxon>
        <taxon>Actinomycetes</taxon>
        <taxon>Micrococcales</taxon>
        <taxon>Microbacteriaceae</taxon>
        <taxon>Labedella</taxon>
    </lineage>
</organism>
<dbReference type="PROSITE" id="PS50893">
    <property type="entry name" value="ABC_TRANSPORTER_2"/>
    <property type="match status" value="1"/>
</dbReference>
<dbReference type="InterPro" id="IPR003439">
    <property type="entry name" value="ABC_transporter-like_ATP-bd"/>
</dbReference>
<evidence type="ECO:0000256" key="5">
    <source>
        <dbReference type="ARBA" id="ARBA00023251"/>
    </source>
</evidence>
<dbReference type="GO" id="GO:0005886">
    <property type="term" value="C:plasma membrane"/>
    <property type="evidence" value="ECO:0007669"/>
    <property type="project" value="UniProtKB-SubCell"/>
</dbReference>
<dbReference type="GO" id="GO:0016887">
    <property type="term" value="F:ATP hydrolysis activity"/>
    <property type="evidence" value="ECO:0007669"/>
    <property type="project" value="InterPro"/>
</dbReference>
<dbReference type="SMART" id="SM00382">
    <property type="entry name" value="AAA"/>
    <property type="match status" value="1"/>
</dbReference>
<evidence type="ECO:0000313" key="7">
    <source>
        <dbReference type="EMBL" id="PSL36465.1"/>
    </source>
</evidence>
<accession>A0A2P8GR98</accession>
<dbReference type="SUPFAM" id="SSF52540">
    <property type="entry name" value="P-loop containing nucleoside triphosphate hydrolases"/>
    <property type="match status" value="1"/>
</dbReference>
<dbReference type="InterPro" id="IPR003593">
    <property type="entry name" value="AAA+_ATPase"/>
</dbReference>
<keyword evidence="3" id="KW-0547">Nucleotide-binding</keyword>
<dbReference type="Gene3D" id="3.40.50.300">
    <property type="entry name" value="P-loop containing nucleotide triphosphate hydrolases"/>
    <property type="match status" value="1"/>
</dbReference>
<gene>
    <name evidence="7" type="ORF">CLV49_0056</name>
</gene>
<evidence type="ECO:0000256" key="4">
    <source>
        <dbReference type="ARBA" id="ARBA00022840"/>
    </source>
</evidence>
<dbReference type="InterPro" id="IPR027417">
    <property type="entry name" value="P-loop_NTPase"/>
</dbReference>
<comment type="caution">
    <text evidence="7">The sequence shown here is derived from an EMBL/GenBank/DDBJ whole genome shotgun (WGS) entry which is preliminary data.</text>
</comment>
<sequence length="302" mass="32246">MTIADTPPLARLTDVTRRFGEVTALDHVSLDIAPGSIVGLLGPNGAGKSTLLSLLDGTRRPTTGTVELFGRAPGDPRARQRLGCTPQETGLPDTLRVGEVLDFVAAHFDDAADRTTIAAEFGLDPLLRMQTGALSGGQKRRLAVALAFIGNPRLVLLDEPTTGLDVEARHTLWDALRRQHERGATIVVTSHYLEEIEALAERVIVIGRGRVLADDDLAGVLGRVGLRCVTLDGVDAAVVERMDGVVRIDVDGRGLTAWVRDSDAFVRSLVASAAPFDGLAVRRASLEEAFTTLTADDERMSA</sequence>
<dbReference type="InterPro" id="IPR017871">
    <property type="entry name" value="ABC_transporter-like_CS"/>
</dbReference>
<evidence type="ECO:0000313" key="8">
    <source>
        <dbReference type="Proteomes" id="UP000241203"/>
    </source>
</evidence>
<proteinExistence type="predicted"/>
<dbReference type="Pfam" id="PF00005">
    <property type="entry name" value="ABC_tran"/>
    <property type="match status" value="1"/>
</dbReference>
<evidence type="ECO:0000256" key="2">
    <source>
        <dbReference type="ARBA" id="ARBA00022448"/>
    </source>
</evidence>
<keyword evidence="2" id="KW-0813">Transport</keyword>
<dbReference type="GO" id="GO:0005524">
    <property type="term" value="F:ATP binding"/>
    <property type="evidence" value="ECO:0007669"/>
    <property type="project" value="UniProtKB-KW"/>
</dbReference>